<dbReference type="InterPro" id="IPR040663">
    <property type="entry name" value="DNA_pol_D_N"/>
</dbReference>
<evidence type="ECO:0000313" key="9">
    <source>
        <dbReference type="WBParaSite" id="GPUH_0001440201-mRNA-1"/>
    </source>
</evidence>
<evidence type="ECO:0000259" key="6">
    <source>
        <dbReference type="Pfam" id="PF18018"/>
    </source>
</evidence>
<name>A0A183E092_9BILA</name>
<evidence type="ECO:0000313" key="8">
    <source>
        <dbReference type="Proteomes" id="UP000271098"/>
    </source>
</evidence>
<protein>
    <submittedName>
        <fullName evidence="9">DNA_pol_E_B domain-containing protein</fullName>
    </submittedName>
</protein>
<dbReference type="InterPro" id="IPR007185">
    <property type="entry name" value="DNA_pol_a/d/e_bsu"/>
</dbReference>
<evidence type="ECO:0000256" key="1">
    <source>
        <dbReference type="ARBA" id="ARBA00004123"/>
    </source>
</evidence>
<feature type="domain" description="DNA polymerase delta subunit OB-fold" evidence="6">
    <location>
        <begin position="17"/>
        <end position="122"/>
    </location>
</feature>
<dbReference type="PANTHER" id="PTHR10416:SF0">
    <property type="entry name" value="DNA POLYMERASE DELTA SUBUNIT 2"/>
    <property type="match status" value="1"/>
</dbReference>
<evidence type="ECO:0000256" key="4">
    <source>
        <dbReference type="ARBA" id="ARBA00023242"/>
    </source>
</evidence>
<feature type="domain" description="DNA polymerase alpha/delta/epsilon subunit B" evidence="5">
    <location>
        <begin position="142"/>
        <end position="359"/>
    </location>
</feature>
<comment type="similarity">
    <text evidence="2">Belongs to the DNA polymerase delta/II small subunit family.</text>
</comment>
<dbReference type="Gene3D" id="3.60.21.50">
    <property type="match status" value="1"/>
</dbReference>
<dbReference type="Proteomes" id="UP000271098">
    <property type="component" value="Unassembled WGS sequence"/>
</dbReference>
<gene>
    <name evidence="7" type="ORF">GPUH_LOCUS14383</name>
</gene>
<dbReference type="GO" id="GO:0043625">
    <property type="term" value="C:delta DNA polymerase complex"/>
    <property type="evidence" value="ECO:0007669"/>
    <property type="project" value="TreeGrafter"/>
</dbReference>
<comment type="subcellular location">
    <subcellularLocation>
        <location evidence="1">Nucleus</location>
    </subcellularLocation>
</comment>
<dbReference type="GO" id="GO:0003677">
    <property type="term" value="F:DNA binding"/>
    <property type="evidence" value="ECO:0007669"/>
    <property type="project" value="InterPro"/>
</dbReference>
<dbReference type="InterPro" id="IPR041863">
    <property type="entry name" value="PolD2_C"/>
</dbReference>
<evidence type="ECO:0000259" key="5">
    <source>
        <dbReference type="Pfam" id="PF04042"/>
    </source>
</evidence>
<dbReference type="Pfam" id="PF04042">
    <property type="entry name" value="DNA_pol_E_B"/>
    <property type="match status" value="1"/>
</dbReference>
<organism evidence="9">
    <name type="scientific">Gongylonema pulchrum</name>
    <dbReference type="NCBI Taxonomy" id="637853"/>
    <lineage>
        <taxon>Eukaryota</taxon>
        <taxon>Metazoa</taxon>
        <taxon>Ecdysozoa</taxon>
        <taxon>Nematoda</taxon>
        <taxon>Chromadorea</taxon>
        <taxon>Rhabditida</taxon>
        <taxon>Spirurina</taxon>
        <taxon>Spiruromorpha</taxon>
        <taxon>Spiruroidea</taxon>
        <taxon>Gongylonematidae</taxon>
        <taxon>Gongylonema</taxon>
    </lineage>
</organism>
<reference evidence="7 8" key="2">
    <citation type="submission" date="2018-11" db="EMBL/GenBank/DDBJ databases">
        <authorList>
            <consortium name="Pathogen Informatics"/>
        </authorList>
    </citation>
    <scope>NUCLEOTIDE SEQUENCE [LARGE SCALE GENOMIC DNA]</scope>
</reference>
<dbReference type="GO" id="GO:0006271">
    <property type="term" value="P:DNA strand elongation involved in DNA replication"/>
    <property type="evidence" value="ECO:0007669"/>
    <property type="project" value="TreeGrafter"/>
</dbReference>
<proteinExistence type="inferred from homology"/>
<dbReference type="Pfam" id="PF18018">
    <property type="entry name" value="DNA_pol_D_N"/>
    <property type="match status" value="1"/>
</dbReference>
<evidence type="ECO:0000256" key="2">
    <source>
        <dbReference type="ARBA" id="ARBA00006035"/>
    </source>
</evidence>
<dbReference type="InterPro" id="IPR024826">
    <property type="entry name" value="DNA_pol_delta/II_ssu"/>
</dbReference>
<keyword evidence="4" id="KW-0539">Nucleus</keyword>
<dbReference type="AlphaFoldDB" id="A0A183E092"/>
<dbReference type="EMBL" id="UYRT01081199">
    <property type="protein sequence ID" value="VDN24073.1"/>
    <property type="molecule type" value="Genomic_DNA"/>
</dbReference>
<keyword evidence="3" id="KW-0235">DNA replication</keyword>
<evidence type="ECO:0000313" key="7">
    <source>
        <dbReference type="EMBL" id="VDN24073.1"/>
    </source>
</evidence>
<keyword evidence="8" id="KW-1185">Reference proteome</keyword>
<sequence>MCSELLGLTENLSNINKSGETVQPSRLTGAKKEHTVLVTGTIAKRVKLRPSVLRDLAEEQLILPQPIAENKLIGEEDYLEFEDDVQIVRLAGAVKMDDMATGCVVGLYGKQLDDDIFEVNRVIWPCKAPQPPYPAFDDDRYVMFVSGFSFTGQTEKDAQKLVALDLLQKWLCGSLSVSPKERGIVERLVRLVVAGESVAITDQGREFTTAARYLIKNEECPNVECAAHMDKFLSKISSMLEVDVMPGLGDPSTHLMPQQPIHRAVFPKSSQHGKMLNLVTNPYHFSLDGVHIMGTSGESLSDLRRFAKEANSVDLLRKILDWQHLAPTVPDTIDGFPFAERDPFIIETFPHILFAANQSEVSHAIADFEDGRCTLLLSVPSFTKSSSVVLVNLRTLEVIEHKFSVDKLVCDS</sequence>
<dbReference type="PANTHER" id="PTHR10416">
    <property type="entry name" value="DNA POLYMERASE DELTA SUBUNIT 2"/>
    <property type="match status" value="1"/>
</dbReference>
<dbReference type="OrthoDB" id="3763at2759"/>
<accession>A0A183E092</accession>
<evidence type="ECO:0000256" key="3">
    <source>
        <dbReference type="ARBA" id="ARBA00022705"/>
    </source>
</evidence>
<dbReference type="Gene3D" id="2.40.50.430">
    <property type="match status" value="1"/>
</dbReference>
<dbReference type="WBParaSite" id="GPUH_0001440201-mRNA-1">
    <property type="protein sequence ID" value="GPUH_0001440201-mRNA-1"/>
    <property type="gene ID" value="GPUH_0001440201"/>
</dbReference>
<dbReference type="CDD" id="cd07387">
    <property type="entry name" value="MPP_PolD2_C"/>
    <property type="match status" value="1"/>
</dbReference>
<reference evidence="9" key="1">
    <citation type="submission" date="2016-06" db="UniProtKB">
        <authorList>
            <consortium name="WormBaseParasite"/>
        </authorList>
    </citation>
    <scope>IDENTIFICATION</scope>
</reference>